<organism evidence="1 2">
    <name type="scientific">Trichodelitschia bisporula</name>
    <dbReference type="NCBI Taxonomy" id="703511"/>
    <lineage>
        <taxon>Eukaryota</taxon>
        <taxon>Fungi</taxon>
        <taxon>Dikarya</taxon>
        <taxon>Ascomycota</taxon>
        <taxon>Pezizomycotina</taxon>
        <taxon>Dothideomycetes</taxon>
        <taxon>Dothideomycetes incertae sedis</taxon>
        <taxon>Phaeotrichales</taxon>
        <taxon>Phaeotrichaceae</taxon>
        <taxon>Trichodelitschia</taxon>
    </lineage>
</organism>
<gene>
    <name evidence="1" type="ORF">EJ06DRAFT_14138</name>
</gene>
<name>A0A6G1IA19_9PEZI</name>
<proteinExistence type="predicted"/>
<accession>A0A6G1IA19</accession>
<sequence>MLPIGGDWELIAYRPAKLLKDSRGRVIRGPPYSRGSAVSGSISPSVFCPASFSSTCSRPH</sequence>
<reference evidence="1" key="1">
    <citation type="journal article" date="2020" name="Stud. Mycol.">
        <title>101 Dothideomycetes genomes: a test case for predicting lifestyles and emergence of pathogens.</title>
        <authorList>
            <person name="Haridas S."/>
            <person name="Albert R."/>
            <person name="Binder M."/>
            <person name="Bloem J."/>
            <person name="Labutti K."/>
            <person name="Salamov A."/>
            <person name="Andreopoulos B."/>
            <person name="Baker S."/>
            <person name="Barry K."/>
            <person name="Bills G."/>
            <person name="Bluhm B."/>
            <person name="Cannon C."/>
            <person name="Castanera R."/>
            <person name="Culley D."/>
            <person name="Daum C."/>
            <person name="Ezra D."/>
            <person name="Gonzalez J."/>
            <person name="Henrissat B."/>
            <person name="Kuo A."/>
            <person name="Liang C."/>
            <person name="Lipzen A."/>
            <person name="Lutzoni F."/>
            <person name="Magnuson J."/>
            <person name="Mondo S."/>
            <person name="Nolan M."/>
            <person name="Ohm R."/>
            <person name="Pangilinan J."/>
            <person name="Park H.-J."/>
            <person name="Ramirez L."/>
            <person name="Alfaro M."/>
            <person name="Sun H."/>
            <person name="Tritt A."/>
            <person name="Yoshinaga Y."/>
            <person name="Zwiers L.-H."/>
            <person name="Turgeon B."/>
            <person name="Goodwin S."/>
            <person name="Spatafora J."/>
            <person name="Crous P."/>
            <person name="Grigoriev I."/>
        </authorList>
    </citation>
    <scope>NUCLEOTIDE SEQUENCE</scope>
    <source>
        <strain evidence="1">CBS 262.69</strain>
    </source>
</reference>
<dbReference type="AlphaFoldDB" id="A0A6G1IA19"/>
<evidence type="ECO:0000313" key="1">
    <source>
        <dbReference type="EMBL" id="KAF2405130.1"/>
    </source>
</evidence>
<protein>
    <submittedName>
        <fullName evidence="1">Uncharacterized protein</fullName>
    </submittedName>
</protein>
<dbReference type="EMBL" id="ML996687">
    <property type="protein sequence ID" value="KAF2405130.1"/>
    <property type="molecule type" value="Genomic_DNA"/>
</dbReference>
<evidence type="ECO:0000313" key="2">
    <source>
        <dbReference type="Proteomes" id="UP000799640"/>
    </source>
</evidence>
<dbReference type="Proteomes" id="UP000799640">
    <property type="component" value="Unassembled WGS sequence"/>
</dbReference>
<keyword evidence="2" id="KW-1185">Reference proteome</keyword>